<evidence type="ECO:0000313" key="1">
    <source>
        <dbReference type="EMBL" id="PNX56603.1"/>
    </source>
</evidence>
<sequence>MLVYNISVYSWPNSILKLIETWSRNFIWSGDISKKKLVIVSWKKCCSPYAEGGLGLRSLISLNEASNLRLCWELIHSEASWAKILCDRVLRNGKTITHHISSSLWSSIKLEYMVIMENSSWQIGNGKSIQLWEDSWCGAPLKETLDISENVLKWLPSKVSDIIVNYTLSLPQFLVDLFPSLRGMINKITLPLEDRADRLVWMVSDNGDLSLKMAYDFKRHKFQFKSWAKIIWCKDVPPS</sequence>
<reference evidence="1 2" key="2">
    <citation type="journal article" date="2017" name="Front. Plant Sci.">
        <title>Gene Classification and Mining of Molecular Markers Useful in Red Clover (Trifolium pratense) Breeding.</title>
        <authorList>
            <person name="Istvanek J."/>
            <person name="Dluhosova J."/>
            <person name="Dluhos P."/>
            <person name="Patkova L."/>
            <person name="Nedelnik J."/>
            <person name="Repkova J."/>
        </authorList>
    </citation>
    <scope>NUCLEOTIDE SEQUENCE [LARGE SCALE GENOMIC DNA]</scope>
    <source>
        <strain evidence="2">cv. Tatra</strain>
        <tissue evidence="1">Young leaves</tissue>
    </source>
</reference>
<proteinExistence type="predicted"/>
<feature type="non-terminal residue" evidence="1">
    <location>
        <position position="239"/>
    </location>
</feature>
<gene>
    <name evidence="1" type="ORF">L195_g049965</name>
</gene>
<name>A0A2K3JRD7_TRIPR</name>
<dbReference type="Proteomes" id="UP000236291">
    <property type="component" value="Unassembled WGS sequence"/>
</dbReference>
<accession>A0A2K3JRD7</accession>
<reference evidence="1 2" key="1">
    <citation type="journal article" date="2014" name="Am. J. Bot.">
        <title>Genome assembly and annotation for red clover (Trifolium pratense; Fabaceae).</title>
        <authorList>
            <person name="Istvanek J."/>
            <person name="Jaros M."/>
            <person name="Krenek A."/>
            <person name="Repkova J."/>
        </authorList>
    </citation>
    <scope>NUCLEOTIDE SEQUENCE [LARGE SCALE GENOMIC DNA]</scope>
    <source>
        <strain evidence="2">cv. Tatra</strain>
        <tissue evidence="1">Young leaves</tissue>
    </source>
</reference>
<dbReference type="STRING" id="57577.A0A2K3JRD7"/>
<comment type="caution">
    <text evidence="1">The sequence shown here is derived from an EMBL/GenBank/DDBJ whole genome shotgun (WGS) entry which is preliminary data.</text>
</comment>
<evidence type="ECO:0000313" key="2">
    <source>
        <dbReference type="Proteomes" id="UP000236291"/>
    </source>
</evidence>
<protein>
    <submittedName>
        <fullName evidence="1">Ribonuclease H</fullName>
    </submittedName>
</protein>
<dbReference type="AlphaFoldDB" id="A0A2K3JRD7"/>
<organism evidence="1 2">
    <name type="scientific">Trifolium pratense</name>
    <name type="common">Red clover</name>
    <dbReference type="NCBI Taxonomy" id="57577"/>
    <lineage>
        <taxon>Eukaryota</taxon>
        <taxon>Viridiplantae</taxon>
        <taxon>Streptophyta</taxon>
        <taxon>Embryophyta</taxon>
        <taxon>Tracheophyta</taxon>
        <taxon>Spermatophyta</taxon>
        <taxon>Magnoliopsida</taxon>
        <taxon>eudicotyledons</taxon>
        <taxon>Gunneridae</taxon>
        <taxon>Pentapetalae</taxon>
        <taxon>rosids</taxon>
        <taxon>fabids</taxon>
        <taxon>Fabales</taxon>
        <taxon>Fabaceae</taxon>
        <taxon>Papilionoideae</taxon>
        <taxon>50 kb inversion clade</taxon>
        <taxon>NPAAA clade</taxon>
        <taxon>Hologalegina</taxon>
        <taxon>IRL clade</taxon>
        <taxon>Trifolieae</taxon>
        <taxon>Trifolium</taxon>
    </lineage>
</organism>
<dbReference type="EMBL" id="ASHM01074883">
    <property type="protein sequence ID" value="PNX56603.1"/>
    <property type="molecule type" value="Genomic_DNA"/>
</dbReference>